<dbReference type="SUPFAM" id="SSF109854">
    <property type="entry name" value="DinB/YfiT-like putative metalloenzymes"/>
    <property type="match status" value="1"/>
</dbReference>
<dbReference type="InterPro" id="IPR034660">
    <property type="entry name" value="DinB/YfiT-like"/>
</dbReference>
<protein>
    <submittedName>
        <fullName evidence="3">DinB family protein</fullName>
    </submittedName>
</protein>
<dbReference type="Pfam" id="PF05163">
    <property type="entry name" value="DinB"/>
    <property type="match status" value="1"/>
</dbReference>
<evidence type="ECO:0000313" key="3">
    <source>
        <dbReference type="EMBL" id="MFC7442222.1"/>
    </source>
</evidence>
<dbReference type="Gene3D" id="1.20.120.450">
    <property type="entry name" value="dinb family like domain"/>
    <property type="match status" value="1"/>
</dbReference>
<evidence type="ECO:0000313" key="4">
    <source>
        <dbReference type="Proteomes" id="UP001596500"/>
    </source>
</evidence>
<name>A0ABW2RMB5_9BACL</name>
<dbReference type="PANTHER" id="PTHR37302:SF1">
    <property type="entry name" value="PROTEIN DINB"/>
    <property type="match status" value="1"/>
</dbReference>
<dbReference type="EMBL" id="JBHTBW010000046">
    <property type="protein sequence ID" value="MFC7442222.1"/>
    <property type="molecule type" value="Genomic_DNA"/>
</dbReference>
<gene>
    <name evidence="3" type="ORF">ACFQNG_14100</name>
</gene>
<evidence type="ECO:0000256" key="2">
    <source>
        <dbReference type="ARBA" id="ARBA00022723"/>
    </source>
</evidence>
<proteinExistence type="inferred from homology"/>
<dbReference type="RefSeq" id="WP_379865961.1">
    <property type="nucleotide sequence ID" value="NZ_JBHTBW010000046.1"/>
</dbReference>
<keyword evidence="2" id="KW-0479">Metal-binding</keyword>
<sequence>MGTIKSGGISRESTNLGTVWANQKLFDHLKELPQNIYNQEMQSVLPSISKAFSHIYVVDHIWLKVMSGERFESIRGMMDKLEEETKGERRIRFFAAYLSGTKHFSGNTRRWRSLFPSNILFMGS</sequence>
<evidence type="ECO:0000256" key="1">
    <source>
        <dbReference type="ARBA" id="ARBA00008635"/>
    </source>
</evidence>
<comment type="similarity">
    <text evidence="1">Belongs to the DinB family.</text>
</comment>
<keyword evidence="4" id="KW-1185">Reference proteome</keyword>
<dbReference type="PANTHER" id="PTHR37302">
    <property type="entry name" value="SLR1116 PROTEIN"/>
    <property type="match status" value="1"/>
</dbReference>
<reference evidence="4" key="1">
    <citation type="journal article" date="2019" name="Int. J. Syst. Evol. Microbiol.">
        <title>The Global Catalogue of Microorganisms (GCM) 10K type strain sequencing project: providing services to taxonomists for standard genome sequencing and annotation.</title>
        <authorList>
            <consortium name="The Broad Institute Genomics Platform"/>
            <consortium name="The Broad Institute Genome Sequencing Center for Infectious Disease"/>
            <person name="Wu L."/>
            <person name="Ma J."/>
        </authorList>
    </citation>
    <scope>NUCLEOTIDE SEQUENCE [LARGE SCALE GENOMIC DNA]</scope>
    <source>
        <strain evidence="4">CGMCC 1.12942</strain>
    </source>
</reference>
<dbReference type="InterPro" id="IPR007837">
    <property type="entry name" value="DinB"/>
</dbReference>
<accession>A0ABW2RMB5</accession>
<organism evidence="3 4">
    <name type="scientific">Laceyella putida</name>
    <dbReference type="NCBI Taxonomy" id="110101"/>
    <lineage>
        <taxon>Bacteria</taxon>
        <taxon>Bacillati</taxon>
        <taxon>Bacillota</taxon>
        <taxon>Bacilli</taxon>
        <taxon>Bacillales</taxon>
        <taxon>Thermoactinomycetaceae</taxon>
        <taxon>Laceyella</taxon>
    </lineage>
</organism>
<dbReference type="Proteomes" id="UP001596500">
    <property type="component" value="Unassembled WGS sequence"/>
</dbReference>
<comment type="caution">
    <text evidence="3">The sequence shown here is derived from an EMBL/GenBank/DDBJ whole genome shotgun (WGS) entry which is preliminary data.</text>
</comment>